<dbReference type="Proteomes" id="UP000001940">
    <property type="component" value="Chromosome V"/>
</dbReference>
<accession>Q9N4R3</accession>
<dbReference type="InParanoid" id="Q9N4R3"/>
<dbReference type="UCSC" id="Y5H2A.1">
    <property type="organism name" value="c. elegans"/>
</dbReference>
<keyword evidence="1" id="KW-0732">Signal</keyword>
<dbReference type="GeneID" id="189359"/>
<name>Q9N4R3_CAEEL</name>
<dbReference type="CTD" id="189359"/>
<dbReference type="PaxDb" id="6239-Y5H2A.1"/>
<evidence type="ECO:0000313" key="4">
    <source>
        <dbReference type="WormBase" id="Y5H2A.1"/>
    </source>
</evidence>
<dbReference type="InterPro" id="IPR005044">
    <property type="entry name" value="DUF282_CAE_spp"/>
</dbReference>
<protein>
    <submittedName>
        <fullName evidence="2">DUF281 domain-containing protein</fullName>
    </submittedName>
</protein>
<keyword evidence="3" id="KW-1185">Reference proteome</keyword>
<gene>
    <name evidence="2" type="ORF">CELE_Y5H2A.1</name>
    <name evidence="2 4" type="ORF">Y5H2A.1</name>
</gene>
<dbReference type="KEGG" id="cel:CELE_Y5H2A.1"/>
<dbReference type="OMA" id="IDACIPT"/>
<dbReference type="Pfam" id="PF03380">
    <property type="entry name" value="DUF282"/>
    <property type="match status" value="1"/>
</dbReference>
<dbReference type="RefSeq" id="NP_503623.1">
    <property type="nucleotide sequence ID" value="NM_071222.1"/>
</dbReference>
<feature type="signal peptide" evidence="1">
    <location>
        <begin position="1"/>
        <end position="18"/>
    </location>
</feature>
<proteinExistence type="predicted"/>
<dbReference type="HOGENOM" id="CLU_077488_0_0_1"/>
<evidence type="ECO:0000313" key="2">
    <source>
        <dbReference type="EMBL" id="CCD70997.1"/>
    </source>
</evidence>
<feature type="chain" id="PRO_5004330278" evidence="1">
    <location>
        <begin position="19"/>
        <end position="160"/>
    </location>
</feature>
<dbReference type="PhylomeDB" id="Q9N4R3"/>
<evidence type="ECO:0000256" key="1">
    <source>
        <dbReference type="SAM" id="SignalP"/>
    </source>
</evidence>
<sequence>MFLRSGFVVIMFFKCTRTCIPTQQVDTNTTTTTVATTTTTVSEAPDPCTVCPKTYDTTCQGFGIPNLISWCPTAEEVGVTYVVGLLSIIPLLPSDTCSTTIVCPLGTTVYYNVLGTELPGPSPIIAWCRQSGTDVGTWHTGIPPLDVELSSLVCRPVVGG</sequence>
<dbReference type="PANTHER" id="PTHR47921:SF1">
    <property type="entry name" value="C6 DOMAIN-CONTAINING PROTEIN-RELATED"/>
    <property type="match status" value="1"/>
</dbReference>
<dbReference type="EMBL" id="BX284605">
    <property type="protein sequence ID" value="CCD70997.1"/>
    <property type="molecule type" value="Genomic_DNA"/>
</dbReference>
<organism evidence="2 3">
    <name type="scientific">Caenorhabditis elegans</name>
    <dbReference type="NCBI Taxonomy" id="6239"/>
    <lineage>
        <taxon>Eukaryota</taxon>
        <taxon>Metazoa</taxon>
        <taxon>Ecdysozoa</taxon>
        <taxon>Nematoda</taxon>
        <taxon>Chromadorea</taxon>
        <taxon>Rhabditida</taxon>
        <taxon>Rhabditina</taxon>
        <taxon>Rhabditomorpha</taxon>
        <taxon>Rhabditoidea</taxon>
        <taxon>Rhabditidae</taxon>
        <taxon>Peloderinae</taxon>
        <taxon>Caenorhabditis</taxon>
    </lineage>
</organism>
<dbReference type="AGR" id="WB:WBGene00021162"/>
<evidence type="ECO:0000313" key="3">
    <source>
        <dbReference type="Proteomes" id="UP000001940"/>
    </source>
</evidence>
<dbReference type="PANTHER" id="PTHR47921">
    <property type="entry name" value="PROTEIN CBG14847-RELATED"/>
    <property type="match status" value="1"/>
</dbReference>
<reference evidence="2 3" key="1">
    <citation type="journal article" date="1998" name="Science">
        <title>Genome sequence of the nematode C. elegans: a platform for investigating biology.</title>
        <authorList>
            <consortium name="The C. elegans sequencing consortium"/>
            <person name="Sulson J.E."/>
            <person name="Waterston R."/>
        </authorList>
    </citation>
    <scope>NUCLEOTIDE SEQUENCE [LARGE SCALE GENOMIC DNA]</scope>
    <source>
        <strain evidence="2 3">Bristol N2</strain>
    </source>
</reference>
<dbReference type="WormBase" id="Y5H2A.1">
    <property type="protein sequence ID" value="CE21312"/>
    <property type="gene ID" value="WBGene00021162"/>
</dbReference>
<dbReference type="Bgee" id="WBGene00021162">
    <property type="expression patterns" value="Expressed in larva"/>
</dbReference>
<dbReference type="AlphaFoldDB" id="Q9N4R3"/>